<dbReference type="Gene3D" id="2.170.120.40">
    <property type="entry name" value="YbbR-like domain"/>
    <property type="match status" value="2"/>
</dbReference>
<dbReference type="Proteomes" id="UP000799092">
    <property type="component" value="Unassembled WGS sequence"/>
</dbReference>
<dbReference type="OrthoDB" id="2960905at2"/>
<reference evidence="1" key="1">
    <citation type="submission" date="2019-11" db="EMBL/GenBank/DDBJ databases">
        <authorList>
            <person name="Li J."/>
        </authorList>
    </citation>
    <scope>NUCLEOTIDE SEQUENCE</scope>
    <source>
        <strain evidence="1">B6B</strain>
    </source>
</reference>
<dbReference type="InterPro" id="IPR053154">
    <property type="entry name" value="c-di-AMP_regulator"/>
</dbReference>
<dbReference type="RefSeq" id="WP_153737430.1">
    <property type="nucleotide sequence ID" value="NZ_WJNG01000011.1"/>
</dbReference>
<keyword evidence="2" id="KW-1185">Reference proteome</keyword>
<proteinExistence type="predicted"/>
<sequence length="416" mass="46268">MDNWLKSPWVIRFISLALAILLFTTVSLSENSRQSADTGVGDFWSSSDETQVLDDIPVNIQIDQEKYVVSGVPSTVSVTLQGPNSSVTSTSTQRNFDVFVDLEGFDPGTYMVELEHSGISNNLDVYIEPKEVEVTIEERAVDQYDITVDYINEDQIEPGFEVVEGTTNPVQVTITSSKNVIEKIATVKVFVNLQGVDEPIDGREVPVKVYDSEGNELNNARIEPSVVEVTVDVQSPSKVVPIEVTTTGEVQDGITINTITPNLSEVRIFAPEDVLATIEEIETEPLDLTGITEVSTVQLQLNVPSEIRKIETEQVEVSIQLDRTAERVFNLPIEIQNLTEEYSLTFIEPAEGEMDLTVLGLEEEIGNLSEEDLQLSINLDGRQTEEEFEIPVEINAPEGINFEPEYRNIVVRLEQS</sequence>
<gene>
    <name evidence="1" type="ORF">GH741_14195</name>
</gene>
<dbReference type="AlphaFoldDB" id="A0A6A8DDQ4"/>
<name>A0A6A8DDQ4_9BACI</name>
<organism evidence="1 2">
    <name type="scientific">Aquibacillus halophilus</name>
    <dbReference type="NCBI Taxonomy" id="930132"/>
    <lineage>
        <taxon>Bacteria</taxon>
        <taxon>Bacillati</taxon>
        <taxon>Bacillota</taxon>
        <taxon>Bacilli</taxon>
        <taxon>Bacillales</taxon>
        <taxon>Bacillaceae</taxon>
        <taxon>Aquibacillus</taxon>
    </lineage>
</organism>
<protein>
    <recommendedName>
        <fullName evidence="3">YbbR-like domain-containing protein</fullName>
    </recommendedName>
</protein>
<dbReference type="Gene3D" id="2.170.120.30">
    <property type="match status" value="2"/>
</dbReference>
<comment type="caution">
    <text evidence="1">The sequence shown here is derived from an EMBL/GenBank/DDBJ whole genome shotgun (WGS) entry which is preliminary data.</text>
</comment>
<evidence type="ECO:0000313" key="2">
    <source>
        <dbReference type="Proteomes" id="UP000799092"/>
    </source>
</evidence>
<evidence type="ECO:0000313" key="1">
    <source>
        <dbReference type="EMBL" id="MRH43825.1"/>
    </source>
</evidence>
<dbReference type="InterPro" id="IPR012505">
    <property type="entry name" value="YbbR"/>
</dbReference>
<accession>A0A6A8DDQ4</accession>
<dbReference type="PANTHER" id="PTHR37804">
    <property type="entry name" value="CDAA REGULATORY PROTEIN CDAR"/>
    <property type="match status" value="1"/>
</dbReference>
<dbReference type="Pfam" id="PF07949">
    <property type="entry name" value="YbbR"/>
    <property type="match status" value="3"/>
</dbReference>
<dbReference type="PANTHER" id="PTHR37804:SF1">
    <property type="entry name" value="CDAA REGULATORY PROTEIN CDAR"/>
    <property type="match status" value="1"/>
</dbReference>
<evidence type="ECO:0008006" key="3">
    <source>
        <dbReference type="Google" id="ProtNLM"/>
    </source>
</evidence>
<dbReference type="EMBL" id="WJNG01000011">
    <property type="protein sequence ID" value="MRH43825.1"/>
    <property type="molecule type" value="Genomic_DNA"/>
</dbReference>